<dbReference type="SMART" id="SM00387">
    <property type="entry name" value="HATPase_c"/>
    <property type="match status" value="1"/>
</dbReference>
<keyword evidence="8" id="KW-0902">Two-component regulatory system</keyword>
<keyword evidence="9" id="KW-0812">Transmembrane</keyword>
<evidence type="ECO:0000256" key="3">
    <source>
        <dbReference type="ARBA" id="ARBA00022553"/>
    </source>
</evidence>
<feature type="transmembrane region" description="Helical" evidence="9">
    <location>
        <begin position="69"/>
        <end position="96"/>
    </location>
</feature>
<keyword evidence="4" id="KW-0808">Transferase</keyword>
<dbReference type="SMART" id="SM00388">
    <property type="entry name" value="HisKA"/>
    <property type="match status" value="1"/>
</dbReference>
<feature type="transmembrane region" description="Helical" evidence="9">
    <location>
        <begin position="102"/>
        <end position="120"/>
    </location>
</feature>
<evidence type="ECO:0000313" key="11">
    <source>
        <dbReference type="EMBL" id="MEK8131446.1"/>
    </source>
</evidence>
<dbReference type="Gene3D" id="1.10.1760.20">
    <property type="match status" value="1"/>
</dbReference>
<accession>A0ABU9DT83</accession>
<gene>
    <name evidence="11" type="ORF">WMW72_26405</name>
</gene>
<evidence type="ECO:0000256" key="7">
    <source>
        <dbReference type="ARBA" id="ARBA00022840"/>
    </source>
</evidence>
<evidence type="ECO:0000256" key="6">
    <source>
        <dbReference type="ARBA" id="ARBA00022777"/>
    </source>
</evidence>
<organism evidence="11 12">
    <name type="scientific">Paenibacillus filicis</name>
    <dbReference type="NCBI Taxonomy" id="669464"/>
    <lineage>
        <taxon>Bacteria</taxon>
        <taxon>Bacillati</taxon>
        <taxon>Bacillota</taxon>
        <taxon>Bacilli</taxon>
        <taxon>Bacillales</taxon>
        <taxon>Paenibacillaceae</taxon>
        <taxon>Paenibacillus</taxon>
    </lineage>
</organism>
<dbReference type="InterPro" id="IPR003661">
    <property type="entry name" value="HisK_dim/P_dom"/>
</dbReference>
<evidence type="ECO:0000256" key="4">
    <source>
        <dbReference type="ARBA" id="ARBA00022679"/>
    </source>
</evidence>
<feature type="transmembrane region" description="Helical" evidence="9">
    <location>
        <begin position="168"/>
        <end position="189"/>
    </location>
</feature>
<dbReference type="PROSITE" id="PS50109">
    <property type="entry name" value="HIS_KIN"/>
    <property type="match status" value="1"/>
</dbReference>
<keyword evidence="5" id="KW-0547">Nucleotide-binding</keyword>
<keyword evidence="3" id="KW-0597">Phosphoprotein</keyword>
<dbReference type="Gene3D" id="3.30.565.10">
    <property type="entry name" value="Histidine kinase-like ATPase, C-terminal domain"/>
    <property type="match status" value="1"/>
</dbReference>
<dbReference type="PANTHER" id="PTHR43065">
    <property type="entry name" value="SENSOR HISTIDINE KINASE"/>
    <property type="match status" value="1"/>
</dbReference>
<dbReference type="InterPro" id="IPR003594">
    <property type="entry name" value="HATPase_dom"/>
</dbReference>
<keyword evidence="7" id="KW-0067">ATP-binding</keyword>
<keyword evidence="9" id="KW-1133">Transmembrane helix</keyword>
<dbReference type="RefSeq" id="WP_341418582.1">
    <property type="nucleotide sequence ID" value="NZ_JBBPCC010000021.1"/>
</dbReference>
<dbReference type="SUPFAM" id="SSF55874">
    <property type="entry name" value="ATPase domain of HSP90 chaperone/DNA topoisomerase II/histidine kinase"/>
    <property type="match status" value="1"/>
</dbReference>
<evidence type="ECO:0000256" key="2">
    <source>
        <dbReference type="ARBA" id="ARBA00012438"/>
    </source>
</evidence>
<dbReference type="Proteomes" id="UP001469365">
    <property type="component" value="Unassembled WGS sequence"/>
</dbReference>
<dbReference type="PRINTS" id="PR00344">
    <property type="entry name" value="BCTRLSENSOR"/>
</dbReference>
<dbReference type="Pfam" id="PF00512">
    <property type="entry name" value="HisKA"/>
    <property type="match status" value="1"/>
</dbReference>
<keyword evidence="12" id="KW-1185">Reference proteome</keyword>
<proteinExistence type="predicted"/>
<dbReference type="Pfam" id="PF02518">
    <property type="entry name" value="HATPase_c"/>
    <property type="match status" value="1"/>
</dbReference>
<evidence type="ECO:0000256" key="8">
    <source>
        <dbReference type="ARBA" id="ARBA00023012"/>
    </source>
</evidence>
<dbReference type="InterPro" id="IPR036097">
    <property type="entry name" value="HisK_dim/P_sf"/>
</dbReference>
<evidence type="ECO:0000256" key="1">
    <source>
        <dbReference type="ARBA" id="ARBA00000085"/>
    </source>
</evidence>
<evidence type="ECO:0000259" key="10">
    <source>
        <dbReference type="PROSITE" id="PS50109"/>
    </source>
</evidence>
<dbReference type="InterPro" id="IPR005467">
    <property type="entry name" value="His_kinase_dom"/>
</dbReference>
<evidence type="ECO:0000256" key="5">
    <source>
        <dbReference type="ARBA" id="ARBA00022741"/>
    </source>
</evidence>
<name>A0ABU9DT83_9BACL</name>
<dbReference type="GO" id="GO:0016301">
    <property type="term" value="F:kinase activity"/>
    <property type="evidence" value="ECO:0007669"/>
    <property type="project" value="UniProtKB-KW"/>
</dbReference>
<dbReference type="PANTHER" id="PTHR43065:SF46">
    <property type="entry name" value="C4-DICARBOXYLATE TRANSPORT SENSOR PROTEIN DCTB"/>
    <property type="match status" value="1"/>
</dbReference>
<feature type="domain" description="Histidine kinase" evidence="10">
    <location>
        <begin position="217"/>
        <end position="423"/>
    </location>
</feature>
<dbReference type="SUPFAM" id="SSF47384">
    <property type="entry name" value="Homodimeric domain of signal transducing histidine kinase"/>
    <property type="match status" value="1"/>
</dbReference>
<feature type="transmembrane region" description="Helical" evidence="9">
    <location>
        <begin position="37"/>
        <end position="57"/>
    </location>
</feature>
<dbReference type="CDD" id="cd00082">
    <property type="entry name" value="HisKA"/>
    <property type="match status" value="1"/>
</dbReference>
<evidence type="ECO:0000313" key="12">
    <source>
        <dbReference type="Proteomes" id="UP001469365"/>
    </source>
</evidence>
<keyword evidence="9" id="KW-0472">Membrane</keyword>
<dbReference type="EMBL" id="JBBPCC010000021">
    <property type="protein sequence ID" value="MEK8131446.1"/>
    <property type="molecule type" value="Genomic_DNA"/>
</dbReference>
<dbReference type="Gene3D" id="1.10.287.130">
    <property type="match status" value="1"/>
</dbReference>
<dbReference type="InterPro" id="IPR004358">
    <property type="entry name" value="Sig_transdc_His_kin-like_C"/>
</dbReference>
<evidence type="ECO:0000256" key="9">
    <source>
        <dbReference type="SAM" id="Phobius"/>
    </source>
</evidence>
<keyword evidence="6 11" id="KW-0418">Kinase</keyword>
<reference evidence="11 12" key="1">
    <citation type="submission" date="2024-04" db="EMBL/GenBank/DDBJ databases">
        <title>draft genome sequnece of Paenibacillus filicis.</title>
        <authorList>
            <person name="Kim D.-U."/>
        </authorList>
    </citation>
    <scope>NUCLEOTIDE SEQUENCE [LARGE SCALE GENOMIC DNA]</scope>
    <source>
        <strain evidence="11 12">KACC14197</strain>
    </source>
</reference>
<dbReference type="InterPro" id="IPR036890">
    <property type="entry name" value="HATPase_C_sf"/>
</dbReference>
<feature type="transmembrane region" description="Helical" evidence="9">
    <location>
        <begin position="132"/>
        <end position="156"/>
    </location>
</feature>
<protein>
    <recommendedName>
        <fullName evidence="2">histidine kinase</fullName>
        <ecNumber evidence="2">2.7.13.3</ecNumber>
    </recommendedName>
</protein>
<comment type="caution">
    <text evidence="11">The sequence shown here is derived from an EMBL/GenBank/DDBJ whole genome shotgun (WGS) entry which is preliminary data.</text>
</comment>
<feature type="transmembrane region" description="Helical" evidence="9">
    <location>
        <begin position="7"/>
        <end position="25"/>
    </location>
</feature>
<comment type="catalytic activity">
    <reaction evidence="1">
        <text>ATP + protein L-histidine = ADP + protein N-phospho-L-histidine.</text>
        <dbReference type="EC" id="2.7.13.3"/>
    </reaction>
</comment>
<sequence length="428" mass="46801">MSLIAHLLLQILLAIMPILLYQLFWTGRNHLLQERRYDGFAAILTALSAILSMTYPIAIPSGLPCDLRLLSVAACLMYAGLLPAAAVAAITLIYQFVLDSGALFYLSVISTLLAMAYLLLIRRKTNANGRVLHPLTAAAMGLTLSLLTASAAIIYQTRSGYGIDMKTAGFYTVYALAYVGAAVLAAYAARQSLRQMSMLKQAEHHDKMNVLTELAASFAHEVRHPMTVAKGFVQMIKQGDVSEGRRQVYVQMVLEEIERAQALIQDYLSFAKPQMDAIELLDAKHLVLQAIGSVETFARLRNVKIDADLQDKLMISANSDKFMQCIVHLCKNGIESMPGGGTLRVVGSLQSTTVSIDIIDHGIGMTPDEVGRLGTPYYSIRGKDAGLGMMVTYRAIQNIHGRIDVTSERGKGTCFTLLLPTLQPSSYH</sequence>
<dbReference type="EC" id="2.7.13.3" evidence="2"/>